<sequence>MCNNSGGALVRRGPAYTELALFARVEADGGSGAAAVVVHRGIGRLVSGYDDPRLRYCLLVDGRCAGANFRQRGIARRRADRCAGPAWHVTP</sequence>
<evidence type="ECO:0000313" key="2">
    <source>
        <dbReference type="Proteomes" id="UP000235777"/>
    </source>
</evidence>
<reference evidence="1 2" key="1">
    <citation type="submission" date="2018-01" db="EMBL/GenBank/DDBJ databases">
        <title>Whole genome analyses suggest that Burkholderia sensu lato contains two further novel genera in the rhizoxinica-symbiotica group Mycetohabitans gen. nov., and Trinickia gen. nov.: implications for the evolution of diazotrophy and nodulation in the Burkholderiaceae.</title>
        <authorList>
            <person name="Estrada-de los Santos P."/>
            <person name="Palmer M."/>
            <person name="Chavez-Ramirez B."/>
            <person name="Beukes C."/>
            <person name="Steenkamp E.T."/>
            <person name="Hirsch A.M."/>
            <person name="Manyaka P."/>
            <person name="Maluk M."/>
            <person name="Lafos M."/>
            <person name="Crook M."/>
            <person name="Gross E."/>
            <person name="Simon M.F."/>
            <person name="Bueno dos Reis Junior F."/>
            <person name="Poole P.S."/>
            <person name="Venter S.N."/>
            <person name="James E.K."/>
        </authorList>
    </citation>
    <scope>NUCLEOTIDE SEQUENCE [LARGE SCALE GENOMIC DNA]</scope>
    <source>
        <strain evidence="1 2">JPY 581</strain>
    </source>
</reference>
<gene>
    <name evidence="1" type="ORF">C0Z20_05515</name>
</gene>
<dbReference type="InterPro" id="IPR016169">
    <property type="entry name" value="FAD-bd_PCMH_sub2"/>
</dbReference>
<organism evidence="1 2">
    <name type="scientific">Trinickia symbiotica</name>
    <dbReference type="NCBI Taxonomy" id="863227"/>
    <lineage>
        <taxon>Bacteria</taxon>
        <taxon>Pseudomonadati</taxon>
        <taxon>Pseudomonadota</taxon>
        <taxon>Betaproteobacteria</taxon>
        <taxon>Burkholderiales</taxon>
        <taxon>Burkholderiaceae</taxon>
        <taxon>Trinickia</taxon>
    </lineage>
</organism>
<evidence type="ECO:0000313" key="1">
    <source>
        <dbReference type="EMBL" id="PMS38226.1"/>
    </source>
</evidence>
<dbReference type="AlphaFoldDB" id="A0A2N7X8Y6"/>
<comment type="caution">
    <text evidence="1">The sequence shown here is derived from an EMBL/GenBank/DDBJ whole genome shotgun (WGS) entry which is preliminary data.</text>
</comment>
<dbReference type="EMBL" id="PNYC01000002">
    <property type="protein sequence ID" value="PMS38226.1"/>
    <property type="molecule type" value="Genomic_DNA"/>
</dbReference>
<proteinExistence type="predicted"/>
<protein>
    <submittedName>
        <fullName evidence="1">Uncharacterized protein</fullName>
    </submittedName>
</protein>
<dbReference type="Proteomes" id="UP000235777">
    <property type="component" value="Unassembled WGS sequence"/>
</dbReference>
<accession>A0A2N7X8Y6</accession>
<dbReference type="Gene3D" id="3.30.465.10">
    <property type="match status" value="1"/>
</dbReference>
<keyword evidence="2" id="KW-1185">Reference proteome</keyword>
<name>A0A2N7X8Y6_9BURK</name>